<protein>
    <submittedName>
        <fullName evidence="1">Uncharacterized protein</fullName>
    </submittedName>
</protein>
<reference evidence="1 2" key="1">
    <citation type="journal article" date="2019" name="Nat. Plants">
        <title>Genome sequencing of Musa balbisiana reveals subgenome evolution and function divergence in polyploid bananas.</title>
        <authorList>
            <person name="Yao X."/>
        </authorList>
    </citation>
    <scope>NUCLEOTIDE SEQUENCE [LARGE SCALE GENOMIC DNA]</scope>
    <source>
        <strain evidence="2">cv. DH-PKW</strain>
        <tissue evidence="1">Leaves</tissue>
    </source>
</reference>
<evidence type="ECO:0000313" key="1">
    <source>
        <dbReference type="EMBL" id="THU60791.1"/>
    </source>
</evidence>
<keyword evidence="2" id="KW-1185">Reference proteome</keyword>
<evidence type="ECO:0000313" key="2">
    <source>
        <dbReference type="Proteomes" id="UP000317650"/>
    </source>
</evidence>
<organism evidence="1 2">
    <name type="scientific">Musa balbisiana</name>
    <name type="common">Banana</name>
    <dbReference type="NCBI Taxonomy" id="52838"/>
    <lineage>
        <taxon>Eukaryota</taxon>
        <taxon>Viridiplantae</taxon>
        <taxon>Streptophyta</taxon>
        <taxon>Embryophyta</taxon>
        <taxon>Tracheophyta</taxon>
        <taxon>Spermatophyta</taxon>
        <taxon>Magnoliopsida</taxon>
        <taxon>Liliopsida</taxon>
        <taxon>Zingiberales</taxon>
        <taxon>Musaceae</taxon>
        <taxon>Musa</taxon>
    </lineage>
</organism>
<sequence length="69" mass="8144">MQRRIPLHEMPALLGILVSNNGLKHRAARSRETAAFRCHHNLRCKNYMEEDQLTRKNWLDTVEKNAECQ</sequence>
<proteinExistence type="predicted"/>
<accession>A0A4S8JG07</accession>
<name>A0A4S8JG07_MUSBA</name>
<dbReference type="Proteomes" id="UP000317650">
    <property type="component" value="Chromosome 7"/>
</dbReference>
<comment type="caution">
    <text evidence="1">The sequence shown here is derived from an EMBL/GenBank/DDBJ whole genome shotgun (WGS) entry which is preliminary data.</text>
</comment>
<dbReference type="EMBL" id="PYDT01000005">
    <property type="protein sequence ID" value="THU60791.1"/>
    <property type="molecule type" value="Genomic_DNA"/>
</dbReference>
<gene>
    <name evidence="1" type="ORF">C4D60_Mb07t16460</name>
</gene>
<dbReference type="AlphaFoldDB" id="A0A4S8JG07"/>